<dbReference type="Proteomes" id="UP000675900">
    <property type="component" value="Unassembled WGS sequence"/>
</dbReference>
<feature type="domain" description="RRM" evidence="3">
    <location>
        <begin position="219"/>
        <end position="266"/>
    </location>
</feature>
<dbReference type="InterPro" id="IPR024675">
    <property type="entry name" value="eIF3g_N"/>
</dbReference>
<name>A0A8C9K6E6_PANTA</name>
<dbReference type="PROSITE" id="PS50102">
    <property type="entry name" value="RRM"/>
    <property type="match status" value="1"/>
</dbReference>
<dbReference type="SMART" id="SM00360">
    <property type="entry name" value="RRM"/>
    <property type="match status" value="1"/>
</dbReference>
<dbReference type="Pfam" id="PF00076">
    <property type="entry name" value="RRM_1"/>
    <property type="match status" value="1"/>
</dbReference>
<accession>A0A8C9K6E6</accession>
<evidence type="ECO:0000313" key="4">
    <source>
        <dbReference type="Ensembl" id="ENSPTIP00000017546.1"/>
    </source>
</evidence>
<keyword evidence="5" id="KW-1185">Reference proteome</keyword>
<dbReference type="GO" id="GO:0003743">
    <property type="term" value="F:translation initiation factor activity"/>
    <property type="evidence" value="ECO:0007669"/>
    <property type="project" value="Ensembl"/>
</dbReference>
<dbReference type="GeneTree" id="ENSGT00510000047802"/>
<sequence>LPTLPFVDKCVTSELLKGIPLATGDTSPEPELWRPLPHSGLPLPTPLPPPKEVINGNIKTVTEYKIDEDGKKFKIVRTFRIETRKASKAVARRKNWKKFGNSEFDPPGPNVATTTVSDDVSMTFITSKEDLNCQEEEDPMNKLKGQKIVSCRICKGDHWTTRCPYKDTLGPMQKELAEQLGLSTGEKEKLPGGARAWGCGLAVCGAGSMQPNRRADDNATIRVTNLSEDTRETDLQELFRPFGSISRIYLAKDKTTGQSKQGVLEFPLGSELLPHRLFSPPVSLYRPSTN</sequence>
<dbReference type="InterPro" id="IPR000504">
    <property type="entry name" value="RRM_dom"/>
</dbReference>
<protein>
    <submittedName>
        <fullName evidence="4">Eukaryotic translation initiation factor 3 subunit G</fullName>
    </submittedName>
</protein>
<dbReference type="Gene3D" id="3.30.70.330">
    <property type="match status" value="1"/>
</dbReference>
<dbReference type="Pfam" id="PF12353">
    <property type="entry name" value="eIF3g"/>
    <property type="match status" value="1"/>
</dbReference>
<reference evidence="4" key="2">
    <citation type="submission" date="2025-09" db="UniProtKB">
        <authorList>
            <consortium name="Ensembl"/>
        </authorList>
    </citation>
    <scope>IDENTIFICATION</scope>
</reference>
<evidence type="ECO:0000256" key="2">
    <source>
        <dbReference type="PROSITE-ProRule" id="PRU00176"/>
    </source>
</evidence>
<dbReference type="CDD" id="cd12933">
    <property type="entry name" value="eIF3G"/>
    <property type="match status" value="1"/>
</dbReference>
<dbReference type="Ensembl" id="ENSPTIT00000021774.1">
    <property type="protein sequence ID" value="ENSPTIP00000017546.1"/>
    <property type="gene ID" value="ENSPTIG00000015950.1"/>
</dbReference>
<keyword evidence="1 2" id="KW-0694">RNA-binding</keyword>
<dbReference type="AlphaFoldDB" id="A0A8C9K6E6"/>
<evidence type="ECO:0000313" key="5">
    <source>
        <dbReference type="Proteomes" id="UP000675900"/>
    </source>
</evidence>
<dbReference type="GO" id="GO:0075525">
    <property type="term" value="P:viral translational termination-reinitiation"/>
    <property type="evidence" value="ECO:0007669"/>
    <property type="project" value="Ensembl"/>
</dbReference>
<evidence type="ECO:0000256" key="1">
    <source>
        <dbReference type="ARBA" id="ARBA00022884"/>
    </source>
</evidence>
<dbReference type="SUPFAM" id="SSF54928">
    <property type="entry name" value="RNA-binding domain, RBD"/>
    <property type="match status" value="1"/>
</dbReference>
<reference evidence="4" key="1">
    <citation type="submission" date="2025-08" db="UniProtKB">
        <authorList>
            <consortium name="Ensembl"/>
        </authorList>
    </citation>
    <scope>IDENTIFICATION</scope>
</reference>
<gene>
    <name evidence="4" type="primary">EIF3G</name>
</gene>
<dbReference type="InterPro" id="IPR012677">
    <property type="entry name" value="Nucleotide-bd_a/b_plait_sf"/>
</dbReference>
<dbReference type="InterPro" id="IPR035979">
    <property type="entry name" value="RBD_domain_sf"/>
</dbReference>
<evidence type="ECO:0000259" key="3">
    <source>
        <dbReference type="PROSITE" id="PS50102"/>
    </source>
</evidence>
<dbReference type="GO" id="GO:0005852">
    <property type="term" value="C:eukaryotic translation initiation factor 3 complex"/>
    <property type="evidence" value="ECO:0007669"/>
    <property type="project" value="Ensembl"/>
</dbReference>
<dbReference type="GO" id="GO:0005829">
    <property type="term" value="C:cytosol"/>
    <property type="evidence" value="ECO:0007669"/>
    <property type="project" value="Ensembl"/>
</dbReference>
<organism evidence="4 5">
    <name type="scientific">Panthera tigris altaica</name>
    <name type="common">Siberian tiger</name>
    <dbReference type="NCBI Taxonomy" id="74533"/>
    <lineage>
        <taxon>Eukaryota</taxon>
        <taxon>Metazoa</taxon>
        <taxon>Chordata</taxon>
        <taxon>Craniata</taxon>
        <taxon>Vertebrata</taxon>
        <taxon>Euteleostomi</taxon>
        <taxon>Mammalia</taxon>
        <taxon>Eutheria</taxon>
        <taxon>Laurasiatheria</taxon>
        <taxon>Carnivora</taxon>
        <taxon>Feliformia</taxon>
        <taxon>Felidae</taxon>
        <taxon>Pantherinae</taxon>
        <taxon>Panthera</taxon>
    </lineage>
</organism>
<dbReference type="GO" id="GO:0003723">
    <property type="term" value="F:RNA binding"/>
    <property type="evidence" value="ECO:0007669"/>
    <property type="project" value="UniProtKB-UniRule"/>
</dbReference>
<proteinExistence type="predicted"/>
<dbReference type="PANTHER" id="PTHR10352">
    <property type="entry name" value="EUKARYOTIC TRANSLATION INITIATION FACTOR 3 SUBUNIT G"/>
    <property type="match status" value="1"/>
</dbReference>